<organism evidence="2">
    <name type="scientific">Oscillatoriales cyanobacterium SpSt-418</name>
    <dbReference type="NCBI Taxonomy" id="2282169"/>
    <lineage>
        <taxon>Bacteria</taxon>
        <taxon>Bacillati</taxon>
        <taxon>Cyanobacteriota</taxon>
        <taxon>Cyanophyceae</taxon>
        <taxon>Oscillatoriophycideae</taxon>
        <taxon>Oscillatoriales</taxon>
    </lineage>
</organism>
<dbReference type="AlphaFoldDB" id="A0A7C3PKR9"/>
<comment type="caution">
    <text evidence="2">The sequence shown here is derived from an EMBL/GenBank/DDBJ whole genome shotgun (WGS) entry which is preliminary data.</text>
</comment>
<evidence type="ECO:0000256" key="1">
    <source>
        <dbReference type="SAM" id="Phobius"/>
    </source>
</evidence>
<sequence>MVLGICTRNVGPALATLMGVADAPQGAITMCILAIFLGAILSGFAAAAILKRYCAPSNEVLQGI</sequence>
<evidence type="ECO:0000313" key="2">
    <source>
        <dbReference type="EMBL" id="HFN00481.1"/>
    </source>
</evidence>
<name>A0A7C3PKR9_9CYAN</name>
<keyword evidence="1" id="KW-0812">Transmembrane</keyword>
<protein>
    <submittedName>
        <fullName evidence="2">Uncharacterized protein</fullName>
    </submittedName>
</protein>
<accession>A0A7C3PKR9</accession>
<keyword evidence="1" id="KW-0472">Membrane</keyword>
<feature type="transmembrane region" description="Helical" evidence="1">
    <location>
        <begin position="27"/>
        <end position="50"/>
    </location>
</feature>
<dbReference type="EMBL" id="DSRU01000324">
    <property type="protein sequence ID" value="HFN00481.1"/>
    <property type="molecule type" value="Genomic_DNA"/>
</dbReference>
<gene>
    <name evidence="2" type="ORF">ENR64_22575</name>
</gene>
<proteinExistence type="predicted"/>
<keyword evidence="1" id="KW-1133">Transmembrane helix</keyword>
<reference evidence="2" key="1">
    <citation type="journal article" date="2020" name="mSystems">
        <title>Genome- and Community-Level Interaction Insights into Carbon Utilization and Element Cycling Functions of Hydrothermarchaeota in Hydrothermal Sediment.</title>
        <authorList>
            <person name="Zhou Z."/>
            <person name="Liu Y."/>
            <person name="Xu W."/>
            <person name="Pan J."/>
            <person name="Luo Z.H."/>
            <person name="Li M."/>
        </authorList>
    </citation>
    <scope>NUCLEOTIDE SEQUENCE [LARGE SCALE GENOMIC DNA]</scope>
    <source>
        <strain evidence="2">SpSt-418</strain>
    </source>
</reference>